<dbReference type="CDD" id="cd00082">
    <property type="entry name" value="HisKA"/>
    <property type="match status" value="1"/>
</dbReference>
<dbReference type="PRINTS" id="PR00344">
    <property type="entry name" value="BCTRLSENSOR"/>
</dbReference>
<evidence type="ECO:0000256" key="4">
    <source>
        <dbReference type="ARBA" id="ARBA00022553"/>
    </source>
</evidence>
<evidence type="ECO:0000256" key="5">
    <source>
        <dbReference type="ARBA" id="ARBA00022679"/>
    </source>
</evidence>
<dbReference type="InterPro" id="IPR005467">
    <property type="entry name" value="His_kinase_dom"/>
</dbReference>
<feature type="coiled-coil region" evidence="8">
    <location>
        <begin position="63"/>
        <end position="90"/>
    </location>
</feature>
<comment type="subcellular location">
    <subcellularLocation>
        <location evidence="2">Membrane</location>
    </subcellularLocation>
</comment>
<sequence length="311" mass="35553">MKDMMLILLAASVVLLLIRNIYLHQKAVRFTDTICGALDRMISREAVREPYEDTLEAKVQGKLNQYASQVKAEREEITETKREIQEMVSDISHQVKTPIANIKMFHGILQQHELNEEKRESFLKLMEGQIDKLDFLMQSMIQMSRLEAGILSAALEDASVYQTIARALNGAWEKAERKHIGIQVNCDPHIHVRHDPKWTAEALFNLLDNAVKYTREGGLIKIEVKPGEFYTRIDVADNGKGIAKDRYHKIFQRFYREPEITSQEGVGLGLYLAREILSMQKGYISVRSVPEKGTTFSVFLLNTVQDGTENV</sequence>
<keyword evidence="4" id="KW-0597">Phosphoprotein</keyword>
<evidence type="ECO:0000256" key="1">
    <source>
        <dbReference type="ARBA" id="ARBA00000085"/>
    </source>
</evidence>
<dbReference type="InterPro" id="IPR004358">
    <property type="entry name" value="Sig_transdc_His_kin-like_C"/>
</dbReference>
<dbReference type="Gene3D" id="3.30.565.10">
    <property type="entry name" value="Histidine kinase-like ATPase, C-terminal domain"/>
    <property type="match status" value="1"/>
</dbReference>
<reference evidence="10" key="1">
    <citation type="submission" date="2021-06" db="EMBL/GenBank/DDBJ databases">
        <title>Description of novel taxa of the family Lachnospiraceae.</title>
        <authorList>
            <person name="Chaplin A.V."/>
            <person name="Sokolova S.R."/>
            <person name="Pikina A.P."/>
            <person name="Korzhanova M."/>
            <person name="Belova V."/>
            <person name="Korostin D."/>
            <person name="Efimov B.A."/>
        </authorList>
    </citation>
    <scope>NUCLEOTIDE SEQUENCE</scope>
    <source>
        <strain evidence="10">ASD5720</strain>
    </source>
</reference>
<dbReference type="InterPro" id="IPR003661">
    <property type="entry name" value="HisK_dim/P_dom"/>
</dbReference>
<evidence type="ECO:0000259" key="9">
    <source>
        <dbReference type="PROSITE" id="PS50109"/>
    </source>
</evidence>
<evidence type="ECO:0000256" key="3">
    <source>
        <dbReference type="ARBA" id="ARBA00012438"/>
    </source>
</evidence>
<evidence type="ECO:0000256" key="2">
    <source>
        <dbReference type="ARBA" id="ARBA00004370"/>
    </source>
</evidence>
<keyword evidence="5" id="KW-0808">Transferase</keyword>
<keyword evidence="7" id="KW-0902">Two-component regulatory system</keyword>
<dbReference type="Pfam" id="PF02518">
    <property type="entry name" value="HATPase_c"/>
    <property type="match status" value="1"/>
</dbReference>
<evidence type="ECO:0000256" key="8">
    <source>
        <dbReference type="SAM" id="Coils"/>
    </source>
</evidence>
<dbReference type="SMART" id="SM00388">
    <property type="entry name" value="HisKA"/>
    <property type="match status" value="1"/>
</dbReference>
<dbReference type="InterPro" id="IPR003594">
    <property type="entry name" value="HATPase_dom"/>
</dbReference>
<dbReference type="EMBL" id="JAHQCW010000002">
    <property type="protein sequence ID" value="MBU9735383.1"/>
    <property type="molecule type" value="Genomic_DNA"/>
</dbReference>
<dbReference type="AlphaFoldDB" id="A0A949JUJ3"/>
<comment type="caution">
    <text evidence="10">The sequence shown here is derived from an EMBL/GenBank/DDBJ whole genome shotgun (WGS) entry which is preliminary data.</text>
</comment>
<dbReference type="SUPFAM" id="SSF47384">
    <property type="entry name" value="Homodimeric domain of signal transducing histidine kinase"/>
    <property type="match status" value="1"/>
</dbReference>
<dbReference type="GO" id="GO:0004721">
    <property type="term" value="F:phosphoprotein phosphatase activity"/>
    <property type="evidence" value="ECO:0007669"/>
    <property type="project" value="TreeGrafter"/>
</dbReference>
<name>A0A949JUJ3_9FIRM</name>
<keyword evidence="6 10" id="KW-0418">Kinase</keyword>
<comment type="catalytic activity">
    <reaction evidence="1">
        <text>ATP + protein L-histidine = ADP + protein N-phospho-L-histidine.</text>
        <dbReference type="EC" id="2.7.13.3"/>
    </reaction>
</comment>
<protein>
    <recommendedName>
        <fullName evidence="3">histidine kinase</fullName>
        <ecNumber evidence="3">2.7.13.3</ecNumber>
    </recommendedName>
</protein>
<dbReference type="GO" id="GO:0000155">
    <property type="term" value="F:phosphorelay sensor kinase activity"/>
    <property type="evidence" value="ECO:0007669"/>
    <property type="project" value="InterPro"/>
</dbReference>
<dbReference type="Gene3D" id="1.10.287.130">
    <property type="match status" value="1"/>
</dbReference>
<dbReference type="Pfam" id="PF00512">
    <property type="entry name" value="HisKA"/>
    <property type="match status" value="1"/>
</dbReference>
<dbReference type="GO" id="GO:0005886">
    <property type="term" value="C:plasma membrane"/>
    <property type="evidence" value="ECO:0007669"/>
    <property type="project" value="TreeGrafter"/>
</dbReference>
<dbReference type="PANTHER" id="PTHR45453:SF1">
    <property type="entry name" value="PHOSPHATE REGULON SENSOR PROTEIN PHOR"/>
    <property type="match status" value="1"/>
</dbReference>
<organism evidence="10 11">
    <name type="scientific">Diplocloster agilis</name>
    <dbReference type="NCBI Taxonomy" id="2850323"/>
    <lineage>
        <taxon>Bacteria</taxon>
        <taxon>Bacillati</taxon>
        <taxon>Bacillota</taxon>
        <taxon>Clostridia</taxon>
        <taxon>Lachnospirales</taxon>
        <taxon>Lachnospiraceae</taxon>
        <taxon>Diplocloster</taxon>
    </lineage>
</organism>
<dbReference type="SMART" id="SM00387">
    <property type="entry name" value="HATPase_c"/>
    <property type="match status" value="1"/>
</dbReference>
<dbReference type="PANTHER" id="PTHR45453">
    <property type="entry name" value="PHOSPHATE REGULON SENSOR PROTEIN PHOR"/>
    <property type="match status" value="1"/>
</dbReference>
<dbReference type="Proteomes" id="UP000712157">
    <property type="component" value="Unassembled WGS sequence"/>
</dbReference>
<dbReference type="GO" id="GO:0016036">
    <property type="term" value="P:cellular response to phosphate starvation"/>
    <property type="evidence" value="ECO:0007669"/>
    <property type="project" value="TreeGrafter"/>
</dbReference>
<dbReference type="CDD" id="cd00075">
    <property type="entry name" value="HATPase"/>
    <property type="match status" value="1"/>
</dbReference>
<dbReference type="EC" id="2.7.13.3" evidence="3"/>
<keyword evidence="8" id="KW-0175">Coiled coil</keyword>
<evidence type="ECO:0000313" key="11">
    <source>
        <dbReference type="Proteomes" id="UP000712157"/>
    </source>
</evidence>
<dbReference type="InterPro" id="IPR036097">
    <property type="entry name" value="HisK_dim/P_sf"/>
</dbReference>
<dbReference type="InterPro" id="IPR050351">
    <property type="entry name" value="BphY/WalK/GraS-like"/>
</dbReference>
<feature type="domain" description="Histidine kinase" evidence="9">
    <location>
        <begin position="90"/>
        <end position="304"/>
    </location>
</feature>
<dbReference type="RefSeq" id="WP_238720490.1">
    <property type="nucleotide sequence ID" value="NZ_JAHQCW010000002.1"/>
</dbReference>
<evidence type="ECO:0000313" key="10">
    <source>
        <dbReference type="EMBL" id="MBU9735383.1"/>
    </source>
</evidence>
<dbReference type="InterPro" id="IPR036890">
    <property type="entry name" value="HATPase_C_sf"/>
</dbReference>
<gene>
    <name evidence="10" type="ORF">KTH89_02475</name>
</gene>
<evidence type="ECO:0000256" key="6">
    <source>
        <dbReference type="ARBA" id="ARBA00022777"/>
    </source>
</evidence>
<keyword evidence="11" id="KW-1185">Reference proteome</keyword>
<dbReference type="SUPFAM" id="SSF55874">
    <property type="entry name" value="ATPase domain of HSP90 chaperone/DNA topoisomerase II/histidine kinase"/>
    <property type="match status" value="1"/>
</dbReference>
<accession>A0A949JUJ3</accession>
<dbReference type="PROSITE" id="PS50109">
    <property type="entry name" value="HIS_KIN"/>
    <property type="match status" value="1"/>
</dbReference>
<proteinExistence type="predicted"/>
<evidence type="ECO:0000256" key="7">
    <source>
        <dbReference type="ARBA" id="ARBA00023012"/>
    </source>
</evidence>